<dbReference type="NCBIfam" id="TIGR00756">
    <property type="entry name" value="PPR"/>
    <property type="match status" value="4"/>
</dbReference>
<dbReference type="GO" id="GO:0009451">
    <property type="term" value="P:RNA modification"/>
    <property type="evidence" value="ECO:0007669"/>
    <property type="project" value="InterPro"/>
</dbReference>
<gene>
    <name evidence="3" type="ORF">KP509_10G025600</name>
</gene>
<dbReference type="OMA" id="RACAGIC"/>
<accession>A0A8T2TVU4</accession>
<evidence type="ECO:0000313" key="4">
    <source>
        <dbReference type="Proteomes" id="UP000825935"/>
    </source>
</evidence>
<feature type="repeat" description="PPR" evidence="2">
    <location>
        <begin position="277"/>
        <end position="311"/>
    </location>
</feature>
<dbReference type="Gene3D" id="1.25.40.10">
    <property type="entry name" value="Tetratricopeptide repeat domain"/>
    <property type="match status" value="6"/>
</dbReference>
<feature type="repeat" description="PPR" evidence="2">
    <location>
        <begin position="176"/>
        <end position="210"/>
    </location>
</feature>
<name>A0A8T2TVU4_CERRI</name>
<dbReference type="GO" id="GO:0003723">
    <property type="term" value="F:RNA binding"/>
    <property type="evidence" value="ECO:0007669"/>
    <property type="project" value="InterPro"/>
</dbReference>
<protein>
    <recommendedName>
        <fullName evidence="5">Pentatricopeptide repeat-containing protein</fullName>
    </recommendedName>
</protein>
<feature type="repeat" description="PPR" evidence="2">
    <location>
        <begin position="394"/>
        <end position="428"/>
    </location>
</feature>
<dbReference type="InterPro" id="IPR011990">
    <property type="entry name" value="TPR-like_helical_dom_sf"/>
</dbReference>
<dbReference type="InterPro" id="IPR002885">
    <property type="entry name" value="PPR_rpt"/>
</dbReference>
<dbReference type="FunFam" id="1.25.40.10:FF:000158">
    <property type="entry name" value="pentatricopeptide repeat-containing protein At2g33680"/>
    <property type="match status" value="1"/>
</dbReference>
<dbReference type="AlphaFoldDB" id="A0A8T2TVU4"/>
<evidence type="ECO:0000313" key="3">
    <source>
        <dbReference type="EMBL" id="KAH7426992.1"/>
    </source>
</evidence>
<feature type="repeat" description="PPR" evidence="2">
    <location>
        <begin position="504"/>
        <end position="538"/>
    </location>
</feature>
<dbReference type="GO" id="GO:0048731">
    <property type="term" value="P:system development"/>
    <property type="evidence" value="ECO:0007669"/>
    <property type="project" value="UniProtKB-ARBA"/>
</dbReference>
<reference evidence="3" key="1">
    <citation type="submission" date="2021-08" db="EMBL/GenBank/DDBJ databases">
        <title>WGS assembly of Ceratopteris richardii.</title>
        <authorList>
            <person name="Marchant D.B."/>
            <person name="Chen G."/>
            <person name="Jenkins J."/>
            <person name="Shu S."/>
            <person name="Leebens-Mack J."/>
            <person name="Grimwood J."/>
            <person name="Schmutz J."/>
            <person name="Soltis P."/>
            <person name="Soltis D."/>
            <person name="Chen Z.-H."/>
        </authorList>
    </citation>
    <scope>NUCLEOTIDE SEQUENCE</scope>
    <source>
        <strain evidence="3">Whitten #5841</strain>
        <tissue evidence="3">Leaf</tissue>
    </source>
</reference>
<comment type="caution">
    <text evidence="3">The sequence shown here is derived from an EMBL/GenBank/DDBJ whole genome shotgun (WGS) entry which is preliminary data.</text>
</comment>
<dbReference type="PROSITE" id="PS51375">
    <property type="entry name" value="PPR"/>
    <property type="match status" value="5"/>
</dbReference>
<keyword evidence="4" id="KW-1185">Reference proteome</keyword>
<sequence>MRCTDGLRLFRAEGTQLIITYSLGVARTKHLWLRLRHRLFRVLRRDVSTLREEHEYLYNVVSAANVSSQQLRCENLICCSDGEQVLRKFCEVGDVSGAVEALSYFHGPCSQQTYVALLRACSKSKVLEQVRSVQAHLSLSKTSVRGSLGEHLVMAFAKCGAIEEAFQVSSVLPNRSSLSWTSIISAYADRGLIHEAIQVYRCMITDGVEPNNYTFVSLFKACGNSMDLERGKELFVEVKSKGLESDPFVSASLLTMYGQCGAVMEAETTFCEMPDRDIVSWNAMLSAYMRQGQPEMALRLFRQMQEEEFCGNHLTVVITLKACGQLIDKMKDSFKEGMLVNLICTDIAQGLHAYARKIGYESNILVRNILVTVYGKCGAIANAFAAFLSCPTHAVVSWNAMFSAHVRQCLPCTTLQMYKKMHEEGVNPDNLSFLLALQACDILIEEASLSAEGCVQLVQSLHTDLCCTDLGSDVIVGTSLLKLYARCGRMLEAEEVFETLPHRDVVTWTAMLSAYIEQELSSKALQMYEQMQLYEVSPNELTCVLALQACTALIGAEIENNRGNPATFVNLGYILHTDTTIRGFTCDKLVSTALLTMYGTSGFQLEADNVFNRMLQRDTVAWNVMLNAQKENGILLFREMEQEDVTLDDGTIVCLLNSSGRIGSLEATNWLHFAVVCDGCDEMSLVATALMDSYGRCGNMEDVDACFDGLLLWDLVLCCGYMRGYVGRGDAITSMSIMGLMNFAGYKPDDIVCALVLQSCSHAGCPSECLSCYCLMKQDQTVEINLKHYGILLDLFARAGDFKRVTSIIAKMPMQMDEAIWLSVLGACHLHRDVELANLALGHVVCLNLREIPAYVIHSNASTVHSSEYEV</sequence>
<keyword evidence="1" id="KW-0677">Repeat</keyword>
<dbReference type="Pfam" id="PF01535">
    <property type="entry name" value="PPR"/>
    <property type="match status" value="4"/>
</dbReference>
<proteinExistence type="predicted"/>
<dbReference type="InterPro" id="IPR046960">
    <property type="entry name" value="PPR_At4g14850-like_plant"/>
</dbReference>
<dbReference type="EMBL" id="CM035415">
    <property type="protein sequence ID" value="KAH7426992.1"/>
    <property type="molecule type" value="Genomic_DNA"/>
</dbReference>
<evidence type="ECO:0000256" key="2">
    <source>
        <dbReference type="PROSITE-ProRule" id="PRU00708"/>
    </source>
</evidence>
<evidence type="ECO:0000256" key="1">
    <source>
        <dbReference type="ARBA" id="ARBA00022737"/>
    </source>
</evidence>
<dbReference type="Proteomes" id="UP000825935">
    <property type="component" value="Chromosome 10"/>
</dbReference>
<dbReference type="OrthoDB" id="1882346at2759"/>
<dbReference type="FunFam" id="1.25.40.10:FF:000285">
    <property type="entry name" value="Pentatricopeptide repeat-containing protein, chloroplastic"/>
    <property type="match status" value="2"/>
</dbReference>
<feature type="repeat" description="PPR" evidence="2">
    <location>
        <begin position="211"/>
        <end position="245"/>
    </location>
</feature>
<dbReference type="Pfam" id="PF13041">
    <property type="entry name" value="PPR_2"/>
    <property type="match status" value="3"/>
</dbReference>
<dbReference type="PANTHER" id="PTHR47926">
    <property type="entry name" value="PENTATRICOPEPTIDE REPEAT-CONTAINING PROTEIN"/>
    <property type="match status" value="1"/>
</dbReference>
<organism evidence="3 4">
    <name type="scientific">Ceratopteris richardii</name>
    <name type="common">Triangle waterfern</name>
    <dbReference type="NCBI Taxonomy" id="49495"/>
    <lineage>
        <taxon>Eukaryota</taxon>
        <taxon>Viridiplantae</taxon>
        <taxon>Streptophyta</taxon>
        <taxon>Embryophyta</taxon>
        <taxon>Tracheophyta</taxon>
        <taxon>Polypodiopsida</taxon>
        <taxon>Polypodiidae</taxon>
        <taxon>Polypodiales</taxon>
        <taxon>Pteridineae</taxon>
        <taxon>Pteridaceae</taxon>
        <taxon>Parkerioideae</taxon>
        <taxon>Ceratopteris</taxon>
    </lineage>
</organism>
<evidence type="ECO:0008006" key="5">
    <source>
        <dbReference type="Google" id="ProtNLM"/>
    </source>
</evidence>